<evidence type="ECO:0000313" key="2">
    <source>
        <dbReference type="EMBL" id="GAI85883.1"/>
    </source>
</evidence>
<feature type="transmembrane region" description="Helical" evidence="1">
    <location>
        <begin position="20"/>
        <end position="39"/>
    </location>
</feature>
<feature type="non-terminal residue" evidence="2">
    <location>
        <position position="63"/>
    </location>
</feature>
<protein>
    <submittedName>
        <fullName evidence="2">Uncharacterized protein</fullName>
    </submittedName>
</protein>
<reference evidence="2" key="1">
    <citation type="journal article" date="2014" name="Front. Microbiol.">
        <title>High frequency of phylogenetically diverse reductive dehalogenase-homologous genes in deep subseafloor sedimentary metagenomes.</title>
        <authorList>
            <person name="Kawai M."/>
            <person name="Futagami T."/>
            <person name="Toyoda A."/>
            <person name="Takaki Y."/>
            <person name="Nishi S."/>
            <person name="Hori S."/>
            <person name="Arai W."/>
            <person name="Tsubouchi T."/>
            <person name="Morono Y."/>
            <person name="Uchiyama I."/>
            <person name="Ito T."/>
            <person name="Fujiyama A."/>
            <person name="Inagaki F."/>
            <person name="Takami H."/>
        </authorList>
    </citation>
    <scope>NUCLEOTIDE SEQUENCE</scope>
    <source>
        <strain evidence="2">Expedition CK06-06</strain>
    </source>
</reference>
<organism evidence="2">
    <name type="scientific">marine sediment metagenome</name>
    <dbReference type="NCBI Taxonomy" id="412755"/>
    <lineage>
        <taxon>unclassified sequences</taxon>
        <taxon>metagenomes</taxon>
        <taxon>ecological metagenomes</taxon>
    </lineage>
</organism>
<dbReference type="AlphaFoldDB" id="X1RZ00"/>
<keyword evidence="1" id="KW-0472">Membrane</keyword>
<sequence length="63" mass="6979">MLTKFTDNTAEKVYMTGLGWGTGEAFVVHTLALLSIILLPYDNEVIVSLDGVKWALLFGGYER</sequence>
<keyword evidence="1" id="KW-1133">Transmembrane helix</keyword>
<gene>
    <name evidence="2" type="ORF">S12H4_21843</name>
</gene>
<dbReference type="EMBL" id="BARW01011298">
    <property type="protein sequence ID" value="GAI85883.1"/>
    <property type="molecule type" value="Genomic_DNA"/>
</dbReference>
<keyword evidence="1" id="KW-0812">Transmembrane</keyword>
<proteinExistence type="predicted"/>
<comment type="caution">
    <text evidence="2">The sequence shown here is derived from an EMBL/GenBank/DDBJ whole genome shotgun (WGS) entry which is preliminary data.</text>
</comment>
<evidence type="ECO:0000256" key="1">
    <source>
        <dbReference type="SAM" id="Phobius"/>
    </source>
</evidence>
<accession>X1RZ00</accession>
<name>X1RZ00_9ZZZZ</name>